<dbReference type="HOGENOM" id="CLU_2859533_0_0_10"/>
<sequence length="60" mass="6797">MAKQQTFGDKAKKKKETATKTIKLVYSTRSEKTGGWRFAEKYVTLPKDQDENAALAEAMK</sequence>
<dbReference type="RefSeq" id="WP_012500928.1">
    <property type="nucleotide sequence ID" value="NC_011026.1"/>
</dbReference>
<reference evidence="1 2" key="1">
    <citation type="submission" date="2008-06" db="EMBL/GenBank/DDBJ databases">
        <title>Complete sequence of Chloroherpeton thalassium ATCC 35110.</title>
        <authorList>
            <consortium name="US DOE Joint Genome Institute"/>
            <person name="Lucas S."/>
            <person name="Copeland A."/>
            <person name="Lapidus A."/>
            <person name="Glavina del Rio T."/>
            <person name="Dalin E."/>
            <person name="Tice H."/>
            <person name="Bruce D."/>
            <person name="Goodwin L."/>
            <person name="Pitluck S."/>
            <person name="Schmutz J."/>
            <person name="Larimer F."/>
            <person name="Land M."/>
            <person name="Hauser L."/>
            <person name="Kyrpides N."/>
            <person name="Mikhailova N."/>
            <person name="Liu Z."/>
            <person name="Li T."/>
            <person name="Zhao F."/>
            <person name="Overmann J."/>
            <person name="Bryant D.A."/>
            <person name="Richardson P."/>
        </authorList>
    </citation>
    <scope>NUCLEOTIDE SEQUENCE [LARGE SCALE GENOMIC DNA]</scope>
    <source>
        <strain evidence="2">ATCC 35110 / GB-78</strain>
    </source>
</reference>
<evidence type="ECO:0000313" key="2">
    <source>
        <dbReference type="Proteomes" id="UP000001208"/>
    </source>
</evidence>
<organism evidence="1 2">
    <name type="scientific">Chloroherpeton thalassium (strain ATCC 35110 / GB-78)</name>
    <dbReference type="NCBI Taxonomy" id="517418"/>
    <lineage>
        <taxon>Bacteria</taxon>
        <taxon>Pseudomonadati</taxon>
        <taxon>Chlorobiota</taxon>
        <taxon>Chlorobiia</taxon>
        <taxon>Chlorobiales</taxon>
        <taxon>Chloroherpetonaceae</taxon>
        <taxon>Chloroherpeton</taxon>
    </lineage>
</organism>
<proteinExistence type="predicted"/>
<keyword evidence="2" id="KW-1185">Reference proteome</keyword>
<dbReference type="eggNOG" id="ENOG5033P78">
    <property type="taxonomic scope" value="Bacteria"/>
</dbReference>
<dbReference type="EMBL" id="CP001100">
    <property type="protein sequence ID" value="ACF14846.1"/>
    <property type="molecule type" value="Genomic_DNA"/>
</dbReference>
<evidence type="ECO:0008006" key="3">
    <source>
        <dbReference type="Google" id="ProtNLM"/>
    </source>
</evidence>
<dbReference type="OrthoDB" id="598332at2"/>
<evidence type="ECO:0000313" key="1">
    <source>
        <dbReference type="EMBL" id="ACF14846.1"/>
    </source>
</evidence>
<name>B3QX36_CHLT3</name>
<gene>
    <name evidence="1" type="ordered locus">Ctha_2396</name>
</gene>
<dbReference type="AlphaFoldDB" id="B3QX36"/>
<dbReference type="Proteomes" id="UP000001208">
    <property type="component" value="Chromosome"/>
</dbReference>
<dbReference type="STRING" id="517418.Ctha_2396"/>
<dbReference type="KEGG" id="cts:Ctha_2396"/>
<accession>B3QX36</accession>
<protein>
    <recommendedName>
        <fullName evidence="3">DUF4295 domain-containing protein</fullName>
    </recommendedName>
</protein>